<protein>
    <submittedName>
        <fullName evidence="3">Uncharacterized protein</fullName>
    </submittedName>
</protein>
<evidence type="ECO:0000256" key="1">
    <source>
        <dbReference type="SAM" id="Coils"/>
    </source>
</evidence>
<organism evidence="3 4">
    <name type="scientific">Pseudomonas fluorescens</name>
    <dbReference type="NCBI Taxonomy" id="294"/>
    <lineage>
        <taxon>Bacteria</taxon>
        <taxon>Pseudomonadati</taxon>
        <taxon>Pseudomonadota</taxon>
        <taxon>Gammaproteobacteria</taxon>
        <taxon>Pseudomonadales</taxon>
        <taxon>Pseudomonadaceae</taxon>
        <taxon>Pseudomonas</taxon>
    </lineage>
</organism>
<feature type="coiled-coil region" evidence="1">
    <location>
        <begin position="4"/>
        <end position="31"/>
    </location>
</feature>
<evidence type="ECO:0000313" key="4">
    <source>
        <dbReference type="Proteomes" id="UP000254535"/>
    </source>
</evidence>
<feature type="transmembrane region" description="Helical" evidence="2">
    <location>
        <begin position="41"/>
        <end position="62"/>
    </location>
</feature>
<proteinExistence type="predicted"/>
<sequence>MLHNDRESLELDRLEHESRKLVAERQKLLAEEKKLRWEANLYPVAVFGGVLTAFTAVAGFFFKF</sequence>
<keyword evidence="2" id="KW-1133">Transmembrane helix</keyword>
<evidence type="ECO:0000256" key="2">
    <source>
        <dbReference type="SAM" id="Phobius"/>
    </source>
</evidence>
<name>A0A345UYS1_PSEFL</name>
<dbReference type="AlphaFoldDB" id="A0A345UYS1"/>
<accession>A0A345UYS1</accession>
<reference evidence="3 4" key="1">
    <citation type="submission" date="2017-07" db="EMBL/GenBank/DDBJ databases">
        <title>Genome sequence of Pseudomonas NEP1.</title>
        <authorList>
            <person name="Nascimento F.X."/>
        </authorList>
    </citation>
    <scope>NUCLEOTIDE SEQUENCE [LARGE SCALE GENOMIC DNA]</scope>
    <source>
        <strain evidence="3 4">NEP1</strain>
    </source>
</reference>
<keyword evidence="2" id="KW-0812">Transmembrane</keyword>
<dbReference type="RefSeq" id="WP_074688773.1">
    <property type="nucleotide sequence ID" value="NZ_CP022313.1"/>
</dbReference>
<keyword evidence="2" id="KW-0472">Membrane</keyword>
<gene>
    <name evidence="3" type="ORF">CFN16_16280</name>
</gene>
<keyword evidence="1" id="KW-0175">Coiled coil</keyword>
<dbReference type="Proteomes" id="UP000254535">
    <property type="component" value="Chromosome"/>
</dbReference>
<dbReference type="EMBL" id="CP022313">
    <property type="protein sequence ID" value="AXJ05623.1"/>
    <property type="molecule type" value="Genomic_DNA"/>
</dbReference>
<evidence type="ECO:0000313" key="3">
    <source>
        <dbReference type="EMBL" id="AXJ05623.1"/>
    </source>
</evidence>